<evidence type="ECO:0000259" key="1">
    <source>
        <dbReference type="Pfam" id="PF05699"/>
    </source>
</evidence>
<dbReference type="InterPro" id="IPR025398">
    <property type="entry name" value="DUF4371"/>
</dbReference>
<dbReference type="Pfam" id="PF14291">
    <property type="entry name" value="DUF4371"/>
    <property type="match status" value="1"/>
</dbReference>
<proteinExistence type="predicted"/>
<dbReference type="GO" id="GO:0046983">
    <property type="term" value="F:protein dimerization activity"/>
    <property type="evidence" value="ECO:0007669"/>
    <property type="project" value="InterPro"/>
</dbReference>
<dbReference type="PANTHER" id="PTHR11697:SF230">
    <property type="entry name" value="ZINC FINGER, MYM DOMAIN CONTAINING 1"/>
    <property type="match status" value="1"/>
</dbReference>
<evidence type="ECO:0000313" key="3">
    <source>
        <dbReference type="EMBL" id="PVH65503.1"/>
    </source>
</evidence>
<feature type="domain" description="HAT C-terminal dimerisation" evidence="1">
    <location>
        <begin position="527"/>
        <end position="586"/>
    </location>
</feature>
<feature type="domain" description="DUF4371" evidence="2">
    <location>
        <begin position="20"/>
        <end position="198"/>
    </location>
</feature>
<evidence type="ECO:0000259" key="2">
    <source>
        <dbReference type="Pfam" id="PF14291"/>
    </source>
</evidence>
<dbReference type="PANTHER" id="PTHR11697">
    <property type="entry name" value="GENERAL TRANSCRIPTION FACTOR 2-RELATED ZINC FINGER PROTEIN"/>
    <property type="match status" value="1"/>
</dbReference>
<dbReference type="Pfam" id="PF05699">
    <property type="entry name" value="Dimer_Tnp_hAT"/>
    <property type="match status" value="1"/>
</dbReference>
<dbReference type="InterPro" id="IPR012337">
    <property type="entry name" value="RNaseH-like_sf"/>
</dbReference>
<accession>A0A2T8KTI9</accession>
<dbReference type="SUPFAM" id="SSF53098">
    <property type="entry name" value="Ribonuclease H-like"/>
    <property type="match status" value="1"/>
</dbReference>
<gene>
    <name evidence="3" type="ORF">PAHAL_1G009600</name>
</gene>
<dbReference type="EMBL" id="CM008046">
    <property type="protein sequence ID" value="PVH65503.1"/>
    <property type="molecule type" value="Genomic_DNA"/>
</dbReference>
<dbReference type="Proteomes" id="UP000243499">
    <property type="component" value="Chromosome 1"/>
</dbReference>
<protein>
    <recommendedName>
        <fullName evidence="4">DUF4371 domain-containing protein</fullName>
    </recommendedName>
</protein>
<reference evidence="3" key="1">
    <citation type="submission" date="2018-04" db="EMBL/GenBank/DDBJ databases">
        <title>WGS assembly of Panicum hallii.</title>
        <authorList>
            <person name="Lovell J."/>
            <person name="Jenkins J."/>
            <person name="Lowry D."/>
            <person name="Mamidi S."/>
            <person name="Sreedasyam A."/>
            <person name="Weng X."/>
            <person name="Barry K."/>
            <person name="Bonette J."/>
            <person name="Campitelli B."/>
            <person name="Daum C."/>
            <person name="Gordon S."/>
            <person name="Gould B."/>
            <person name="Lipzen A."/>
            <person name="Macqueen A."/>
            <person name="Palacio-Mejia J."/>
            <person name="Plott C."/>
            <person name="Shakirov E."/>
            <person name="Shu S."/>
            <person name="Yoshinaga Y."/>
            <person name="Zane M."/>
            <person name="Rokhsar D."/>
            <person name="Grimwood J."/>
            <person name="Schmutz J."/>
            <person name="Juenger T."/>
        </authorList>
    </citation>
    <scope>NUCLEOTIDE SEQUENCE [LARGE SCALE GENOMIC DNA]</scope>
    <source>
        <strain evidence="3">FIL2</strain>
    </source>
</reference>
<name>A0A2T8KTI9_9POAL</name>
<dbReference type="InterPro" id="IPR055298">
    <property type="entry name" value="AtLOH3-like"/>
</dbReference>
<sequence>MTPHGAIDDKIVKVDSEERRLYKMRLTYSLRCLRFLLQQGLAFRGHDESEESSNRGNFIELLKWLAANNEEVDKYVLKNAPYNCTLTSADIQKEIIQYCAMETRDQIIKEFGDDHFTILADESSDVSHKEQLALCVRYIDKSGRPCEWYLGIVHVDDTTSSSLKEAIQSLLVNNGLTMTQIRGQGYDGASNMKGEIKGLKTLIMKESPSAYYVHCFAHQLQLVLVAVAKDNDDCVWFFDRVSLLLNIIGSSCKHHRMIRDHQYYNVMKALQCGILESGSGLNQEMGLPRPVNLIAMYPTIRDVLIALGRDTSARGDWPKIHTMVGVLESFDFIFNAHLMLDILGHTNELSECLQRKDQDILNEMSLVHLAKSKIQQMRSDGWVSFLQRVTIFCNKYGIQVPEMEHNYVPYGRSARFAPDQTNDDHFRREVYIGVIDKISQGLDSRFDEVNMELLTYMAALNPADSFASFDANKVHRLAEFCPNEFSSSDLLRLDLQLETFIDDMRKDELFKGINNLVDLSVKLVETKRDKVYHWVYLLIKLVLLLPVATASVERIFSAMTFIKNKLRNKMGDSLLDHCLMTFIERDIFLKLSEEEIINTFMAIKRRRPDKKK</sequence>
<evidence type="ECO:0008006" key="4">
    <source>
        <dbReference type="Google" id="ProtNLM"/>
    </source>
</evidence>
<dbReference type="InterPro" id="IPR008906">
    <property type="entry name" value="HATC_C_dom"/>
</dbReference>
<dbReference type="Gramene" id="PVH65503">
    <property type="protein sequence ID" value="PVH65503"/>
    <property type="gene ID" value="PAHAL_1G009600"/>
</dbReference>
<dbReference type="AlphaFoldDB" id="A0A2T8KTI9"/>
<organism evidence="3">
    <name type="scientific">Panicum hallii</name>
    <dbReference type="NCBI Taxonomy" id="206008"/>
    <lineage>
        <taxon>Eukaryota</taxon>
        <taxon>Viridiplantae</taxon>
        <taxon>Streptophyta</taxon>
        <taxon>Embryophyta</taxon>
        <taxon>Tracheophyta</taxon>
        <taxon>Spermatophyta</taxon>
        <taxon>Magnoliopsida</taxon>
        <taxon>Liliopsida</taxon>
        <taxon>Poales</taxon>
        <taxon>Poaceae</taxon>
        <taxon>PACMAD clade</taxon>
        <taxon>Panicoideae</taxon>
        <taxon>Panicodae</taxon>
        <taxon>Paniceae</taxon>
        <taxon>Panicinae</taxon>
        <taxon>Panicum</taxon>
        <taxon>Panicum sect. Panicum</taxon>
    </lineage>
</organism>